<dbReference type="Proteomes" id="UP001464555">
    <property type="component" value="Unassembled WGS sequence"/>
</dbReference>
<keyword evidence="4 5" id="KW-0472">Membrane</keyword>
<dbReference type="EMBL" id="JBBYHR010000001">
    <property type="protein sequence ID" value="MEL1243058.1"/>
    <property type="molecule type" value="Genomic_DNA"/>
</dbReference>
<gene>
    <name evidence="6" type="ORF">AAEO56_02195</name>
</gene>
<evidence type="ECO:0000313" key="6">
    <source>
        <dbReference type="EMBL" id="MEL1243058.1"/>
    </source>
</evidence>
<keyword evidence="7" id="KW-1185">Reference proteome</keyword>
<dbReference type="PANTHER" id="PTHR31851">
    <property type="entry name" value="FE(2+)/MN(2+) TRANSPORTER PCL1"/>
    <property type="match status" value="1"/>
</dbReference>
<evidence type="ECO:0000256" key="1">
    <source>
        <dbReference type="ARBA" id="ARBA00004127"/>
    </source>
</evidence>
<evidence type="ECO:0000256" key="2">
    <source>
        <dbReference type="ARBA" id="ARBA00022692"/>
    </source>
</evidence>
<dbReference type="CDD" id="cd02432">
    <property type="entry name" value="Nodulin-21_like_1"/>
    <property type="match status" value="1"/>
</dbReference>
<protein>
    <submittedName>
        <fullName evidence="6">VIT family protein</fullName>
    </submittedName>
</protein>
<accession>A0ABU9HSC3</accession>
<evidence type="ECO:0000256" key="5">
    <source>
        <dbReference type="SAM" id="Phobius"/>
    </source>
</evidence>
<comment type="caution">
    <text evidence="6">The sequence shown here is derived from an EMBL/GenBank/DDBJ whole genome shotgun (WGS) entry which is preliminary data.</text>
</comment>
<reference evidence="6 7" key="1">
    <citation type="submission" date="2024-04" db="EMBL/GenBank/DDBJ databases">
        <title>Flavobacterium sp. DGU11 16S ribosomal RNA gene Genome sequencing and assembly.</title>
        <authorList>
            <person name="Park S."/>
        </authorList>
    </citation>
    <scope>NUCLEOTIDE SEQUENCE [LARGE SCALE GENOMIC DNA]</scope>
    <source>
        <strain evidence="6 7">DGU11</strain>
    </source>
</reference>
<evidence type="ECO:0000256" key="4">
    <source>
        <dbReference type="ARBA" id="ARBA00023136"/>
    </source>
</evidence>
<feature type="transmembrane region" description="Helical" evidence="5">
    <location>
        <begin position="147"/>
        <end position="169"/>
    </location>
</feature>
<dbReference type="Pfam" id="PF01988">
    <property type="entry name" value="VIT1"/>
    <property type="match status" value="1"/>
</dbReference>
<evidence type="ECO:0000256" key="3">
    <source>
        <dbReference type="ARBA" id="ARBA00022989"/>
    </source>
</evidence>
<dbReference type="InterPro" id="IPR008217">
    <property type="entry name" value="Ccc1_fam"/>
</dbReference>
<organism evidence="6 7">
    <name type="scientific">Flavobacterium arundinis</name>
    <dbReference type="NCBI Taxonomy" id="3139143"/>
    <lineage>
        <taxon>Bacteria</taxon>
        <taxon>Pseudomonadati</taxon>
        <taxon>Bacteroidota</taxon>
        <taxon>Flavobacteriia</taxon>
        <taxon>Flavobacteriales</taxon>
        <taxon>Flavobacteriaceae</taxon>
        <taxon>Flavobacterium</taxon>
    </lineage>
</organism>
<feature type="transmembrane region" description="Helical" evidence="5">
    <location>
        <begin position="175"/>
        <end position="193"/>
    </location>
</feature>
<feature type="transmembrane region" description="Helical" evidence="5">
    <location>
        <begin position="47"/>
        <end position="68"/>
    </location>
</feature>
<evidence type="ECO:0000313" key="7">
    <source>
        <dbReference type="Proteomes" id="UP001464555"/>
    </source>
</evidence>
<feature type="transmembrane region" description="Helical" evidence="5">
    <location>
        <begin position="21"/>
        <end position="41"/>
    </location>
</feature>
<feature type="transmembrane region" description="Helical" evidence="5">
    <location>
        <begin position="205"/>
        <end position="226"/>
    </location>
</feature>
<dbReference type="RefSeq" id="WP_341695376.1">
    <property type="nucleotide sequence ID" value="NZ_JBBYHR010000001.1"/>
</dbReference>
<proteinExistence type="predicted"/>
<comment type="subcellular location">
    <subcellularLocation>
        <location evidence="1">Endomembrane system</location>
        <topology evidence="1">Multi-pass membrane protein</topology>
    </subcellularLocation>
</comment>
<sequence length="231" mass="24327">MNIPIEKHFITRSGWLRAAVLGANDGILSTTSLAIGIAAASQTRDPIVLAAVAGVVAGALSMAAGEYVSVSSQSDIETSDLEREKNELATMPESELLELTEIYINRGLDKELAKEVAIQLTAHNALEAHARDELGINEITQARPLTAAFASAVAFTVGGALPLLVAFFAPVRDMIFYQYGFSIIFLAFSGAVAAKAGGSNLLKSILRICIWGTFAMGMSALVGHLFGVQTA</sequence>
<name>A0ABU9HSC3_9FLAO</name>
<keyword evidence="2 5" id="KW-0812">Transmembrane</keyword>
<keyword evidence="3 5" id="KW-1133">Transmembrane helix</keyword>